<sequence>MIKFSKDFTKKEDEILKKAVEKYVKDHNLGENLADGIKIVLDGRKMVDSMGFFEVSTKNEARILHERGNNESIWRSDTEEQVGRERVYRRSFSEEEDAIIKEAVEKYVKEHDLGKKLSGWY</sequence>
<comment type="caution">
    <text evidence="1">The sequence shown here is derived from an EMBL/GenBank/DDBJ whole genome shotgun (WGS) entry which is preliminary data.</text>
</comment>
<keyword evidence="2" id="KW-1185">Reference proteome</keyword>
<organism evidence="1 2">
    <name type="scientific">Dillenia turbinata</name>
    <dbReference type="NCBI Taxonomy" id="194707"/>
    <lineage>
        <taxon>Eukaryota</taxon>
        <taxon>Viridiplantae</taxon>
        <taxon>Streptophyta</taxon>
        <taxon>Embryophyta</taxon>
        <taxon>Tracheophyta</taxon>
        <taxon>Spermatophyta</taxon>
        <taxon>Magnoliopsida</taxon>
        <taxon>eudicotyledons</taxon>
        <taxon>Gunneridae</taxon>
        <taxon>Pentapetalae</taxon>
        <taxon>Dilleniales</taxon>
        <taxon>Dilleniaceae</taxon>
        <taxon>Dillenia</taxon>
    </lineage>
</organism>
<dbReference type="AlphaFoldDB" id="A0AAN8V0Y1"/>
<gene>
    <name evidence="1" type="ORF">RJ641_014235</name>
</gene>
<evidence type="ECO:0000313" key="1">
    <source>
        <dbReference type="EMBL" id="KAK6920557.1"/>
    </source>
</evidence>
<dbReference type="PANTHER" id="PTHR47430">
    <property type="entry name" value="GB|AAC33480.1"/>
    <property type="match status" value="1"/>
</dbReference>
<proteinExistence type="predicted"/>
<accession>A0AAN8V0Y1</accession>
<dbReference type="Proteomes" id="UP001370490">
    <property type="component" value="Unassembled WGS sequence"/>
</dbReference>
<protein>
    <submittedName>
        <fullName evidence="1">Uncharacterized protein</fullName>
    </submittedName>
</protein>
<dbReference type="EMBL" id="JBAMMX010000020">
    <property type="protein sequence ID" value="KAK6920557.1"/>
    <property type="molecule type" value="Genomic_DNA"/>
</dbReference>
<dbReference type="PANTHER" id="PTHR47430:SF4">
    <property type="entry name" value="GB|AAC33480.1"/>
    <property type="match status" value="1"/>
</dbReference>
<reference evidence="1 2" key="1">
    <citation type="submission" date="2023-12" db="EMBL/GenBank/DDBJ databases">
        <title>A high-quality genome assembly for Dillenia turbinata (Dilleniales).</title>
        <authorList>
            <person name="Chanderbali A."/>
        </authorList>
    </citation>
    <scope>NUCLEOTIDE SEQUENCE [LARGE SCALE GENOMIC DNA]</scope>
    <source>
        <strain evidence="1">LSX21</strain>
        <tissue evidence="1">Leaf</tissue>
    </source>
</reference>
<evidence type="ECO:0000313" key="2">
    <source>
        <dbReference type="Proteomes" id="UP001370490"/>
    </source>
</evidence>
<name>A0AAN8V0Y1_9MAGN</name>